<feature type="transmembrane region" description="Helical" evidence="12">
    <location>
        <begin position="21"/>
        <end position="43"/>
    </location>
</feature>
<dbReference type="Gene3D" id="1.10.287.70">
    <property type="match status" value="1"/>
</dbReference>
<keyword evidence="5" id="KW-0631">Potassium channel</keyword>
<dbReference type="AlphaFoldDB" id="A0A7S2SDF2"/>
<keyword evidence="11" id="KW-0407">Ion channel</keyword>
<keyword evidence="6" id="KW-0851">Voltage-gated channel</keyword>
<feature type="transmembrane region" description="Helical" evidence="12">
    <location>
        <begin position="246"/>
        <end position="264"/>
    </location>
</feature>
<dbReference type="InterPro" id="IPR018490">
    <property type="entry name" value="cNMP-bd_dom_sf"/>
</dbReference>
<dbReference type="GO" id="GO:0005249">
    <property type="term" value="F:voltage-gated potassium channel activity"/>
    <property type="evidence" value="ECO:0007669"/>
    <property type="project" value="InterPro"/>
</dbReference>
<proteinExistence type="predicted"/>
<feature type="transmembrane region" description="Helical" evidence="12">
    <location>
        <begin position="188"/>
        <end position="213"/>
    </location>
</feature>
<evidence type="ECO:0000256" key="2">
    <source>
        <dbReference type="ARBA" id="ARBA00022448"/>
    </source>
</evidence>
<dbReference type="CDD" id="cd00038">
    <property type="entry name" value="CAP_ED"/>
    <property type="match status" value="1"/>
</dbReference>
<gene>
    <name evidence="14" type="ORF">RMAR1173_LOCUS13694</name>
</gene>
<evidence type="ECO:0000313" key="14">
    <source>
        <dbReference type="EMBL" id="CAD9696906.1"/>
    </source>
</evidence>
<dbReference type="Gene3D" id="1.10.287.630">
    <property type="entry name" value="Helix hairpin bin"/>
    <property type="match status" value="1"/>
</dbReference>
<dbReference type="GO" id="GO:0005886">
    <property type="term" value="C:plasma membrane"/>
    <property type="evidence" value="ECO:0007669"/>
    <property type="project" value="TreeGrafter"/>
</dbReference>
<evidence type="ECO:0000256" key="10">
    <source>
        <dbReference type="ARBA" id="ARBA00023136"/>
    </source>
</evidence>
<dbReference type="Gene3D" id="2.60.120.10">
    <property type="entry name" value="Jelly Rolls"/>
    <property type="match status" value="1"/>
</dbReference>
<keyword evidence="9" id="KW-0406">Ion transport</keyword>
<dbReference type="InterPro" id="IPR005821">
    <property type="entry name" value="Ion_trans_dom"/>
</dbReference>
<dbReference type="SUPFAM" id="SSF51206">
    <property type="entry name" value="cAMP-binding domain-like"/>
    <property type="match status" value="1"/>
</dbReference>
<dbReference type="PANTHER" id="PTHR10217">
    <property type="entry name" value="VOLTAGE AND LIGAND GATED POTASSIUM CHANNEL"/>
    <property type="match status" value="1"/>
</dbReference>
<evidence type="ECO:0000256" key="5">
    <source>
        <dbReference type="ARBA" id="ARBA00022826"/>
    </source>
</evidence>
<dbReference type="Pfam" id="PF00520">
    <property type="entry name" value="Ion_trans"/>
    <property type="match status" value="1"/>
</dbReference>
<keyword evidence="2" id="KW-0813">Transport</keyword>
<accession>A0A7S2SDF2</accession>
<evidence type="ECO:0000256" key="7">
    <source>
        <dbReference type="ARBA" id="ARBA00022958"/>
    </source>
</evidence>
<dbReference type="EMBL" id="HBHJ01020653">
    <property type="protein sequence ID" value="CAD9696906.1"/>
    <property type="molecule type" value="Transcribed_RNA"/>
</dbReference>
<dbReference type="PROSITE" id="PS50042">
    <property type="entry name" value="CNMP_BINDING_3"/>
    <property type="match status" value="1"/>
</dbReference>
<evidence type="ECO:0000256" key="8">
    <source>
        <dbReference type="ARBA" id="ARBA00022989"/>
    </source>
</evidence>
<keyword evidence="3" id="KW-0633">Potassium transport</keyword>
<dbReference type="InterPro" id="IPR014710">
    <property type="entry name" value="RmlC-like_jellyroll"/>
</dbReference>
<evidence type="ECO:0000256" key="3">
    <source>
        <dbReference type="ARBA" id="ARBA00022538"/>
    </source>
</evidence>
<evidence type="ECO:0000256" key="4">
    <source>
        <dbReference type="ARBA" id="ARBA00022692"/>
    </source>
</evidence>
<protein>
    <recommendedName>
        <fullName evidence="13">Cyclic nucleotide-binding domain-containing protein</fullName>
    </recommendedName>
</protein>
<evidence type="ECO:0000259" key="13">
    <source>
        <dbReference type="PROSITE" id="PS50042"/>
    </source>
</evidence>
<evidence type="ECO:0000256" key="6">
    <source>
        <dbReference type="ARBA" id="ARBA00022882"/>
    </source>
</evidence>
<dbReference type="InterPro" id="IPR000595">
    <property type="entry name" value="cNMP-bd_dom"/>
</dbReference>
<comment type="subcellular location">
    <subcellularLocation>
        <location evidence="1">Membrane</location>
        <topology evidence="1">Multi-pass membrane protein</topology>
    </subcellularLocation>
</comment>
<dbReference type="GO" id="GO:0042391">
    <property type="term" value="P:regulation of membrane potential"/>
    <property type="evidence" value="ECO:0007669"/>
    <property type="project" value="TreeGrafter"/>
</dbReference>
<evidence type="ECO:0000256" key="1">
    <source>
        <dbReference type="ARBA" id="ARBA00004141"/>
    </source>
</evidence>
<feature type="domain" description="Cyclic nucleotide-binding" evidence="13">
    <location>
        <begin position="379"/>
        <end position="463"/>
    </location>
</feature>
<keyword evidence="8 12" id="KW-1133">Transmembrane helix</keyword>
<keyword evidence="10 12" id="KW-0472">Membrane</keyword>
<keyword evidence="7" id="KW-0630">Potassium</keyword>
<evidence type="ECO:0000256" key="12">
    <source>
        <dbReference type="SAM" id="Phobius"/>
    </source>
</evidence>
<sequence length="573" mass="65058">MVSRAQPWLWVRFSPRSPVRLCWDFFVVLPLLAYVSIVLPFRLCFVDSPRTNSTEFWVDFAVDMIFLSDVLLNFCTGVMVMESYSGEAAVVEYDPCRVAGNYLSTWFLVDFVSAIPFEVMSSNSEVGILNGLKVLKTGRVVKSLKLVRALKLLRAPQLLSVKNALKHVCTTAVLDRLQNVSENSTVRLMVSLLCILIPMGFLIHILSCIWVYIGRRGFRNDQENWMETAGFESFKDTEEGFPQRQIYVTAFYFCVTTITSVGYGDILPLNTGETAFVIFLEAIGGFMWAMIIASLSSLMASFDVNSRLSSEKLDSLNAYMAVRMFPKSLRTKMRNYFRFRYSTTSAADETEILDGLSDTLKSKVAEHLCKDLFFGDLIFKKEISEPQQAAILPLLKPVRFDKFEVLCREGEYCNHLFVVISGTAELSNSKDQKHSLSHHMSIGDIELVDIGEKNKEGFILAHSKDLINAIQFLKLWPTCLHRVTALEEMECYSLSGDDFCTLFDQAAILRMQQTAITPWKMVEDHLAPTLFGRPERLLTEEELSSRLHHIHSATHARRDRLSDVVFDADRVAS</sequence>
<dbReference type="InterPro" id="IPR050818">
    <property type="entry name" value="KCNH_animal-type"/>
</dbReference>
<dbReference type="GO" id="GO:0034702">
    <property type="term" value="C:monoatomic ion channel complex"/>
    <property type="evidence" value="ECO:0007669"/>
    <property type="project" value="UniProtKB-KW"/>
</dbReference>
<reference evidence="14" key="1">
    <citation type="submission" date="2021-01" db="EMBL/GenBank/DDBJ databases">
        <authorList>
            <person name="Corre E."/>
            <person name="Pelletier E."/>
            <person name="Niang G."/>
            <person name="Scheremetjew M."/>
            <person name="Finn R."/>
            <person name="Kale V."/>
            <person name="Holt S."/>
            <person name="Cochrane G."/>
            <person name="Meng A."/>
            <person name="Brown T."/>
            <person name="Cohen L."/>
        </authorList>
    </citation>
    <scope>NUCLEOTIDE SEQUENCE</scope>
    <source>
        <strain evidence="14">CCMP1243</strain>
    </source>
</reference>
<dbReference type="InterPro" id="IPR018488">
    <property type="entry name" value="cNMP-bd_CS"/>
</dbReference>
<dbReference type="PRINTS" id="PR01463">
    <property type="entry name" value="EAGCHANLFMLY"/>
</dbReference>
<feature type="transmembrane region" description="Helical" evidence="12">
    <location>
        <begin position="276"/>
        <end position="302"/>
    </location>
</feature>
<dbReference type="InterPro" id="IPR003938">
    <property type="entry name" value="K_chnl_volt-dep_EAG/ELK/ERG"/>
</dbReference>
<keyword evidence="4 12" id="KW-0812">Transmembrane</keyword>
<evidence type="ECO:0000256" key="11">
    <source>
        <dbReference type="ARBA" id="ARBA00023303"/>
    </source>
</evidence>
<dbReference type="SUPFAM" id="SSF81324">
    <property type="entry name" value="Voltage-gated potassium channels"/>
    <property type="match status" value="1"/>
</dbReference>
<name>A0A7S2SDF2_9STRA</name>
<organism evidence="14">
    <name type="scientific">Rhizochromulina marina</name>
    <dbReference type="NCBI Taxonomy" id="1034831"/>
    <lineage>
        <taxon>Eukaryota</taxon>
        <taxon>Sar</taxon>
        <taxon>Stramenopiles</taxon>
        <taxon>Ochrophyta</taxon>
        <taxon>Dictyochophyceae</taxon>
        <taxon>Rhizochromulinales</taxon>
        <taxon>Rhizochromulina</taxon>
    </lineage>
</organism>
<evidence type="ECO:0000256" key="9">
    <source>
        <dbReference type="ARBA" id="ARBA00023065"/>
    </source>
</evidence>
<dbReference type="PANTHER" id="PTHR10217:SF435">
    <property type="entry name" value="POTASSIUM VOLTAGE-GATED CHANNEL PROTEIN EAG"/>
    <property type="match status" value="1"/>
</dbReference>
<dbReference type="PROSITE" id="PS00888">
    <property type="entry name" value="CNMP_BINDING_1"/>
    <property type="match status" value="1"/>
</dbReference>